<dbReference type="InterPro" id="IPR006690">
    <property type="entry name" value="OMPA-like_CS"/>
</dbReference>
<gene>
    <name evidence="6" type="ORF">GFN93_12290</name>
</gene>
<proteinExistence type="predicted"/>
<dbReference type="PRINTS" id="PR01021">
    <property type="entry name" value="OMPADOMAIN"/>
</dbReference>
<name>A0A6N7M0J1_9GAMM</name>
<dbReference type="PANTHER" id="PTHR30329">
    <property type="entry name" value="STATOR ELEMENT OF FLAGELLAR MOTOR COMPLEX"/>
    <property type="match status" value="1"/>
</dbReference>
<feature type="domain" description="OmpA-like" evidence="5">
    <location>
        <begin position="103"/>
        <end position="220"/>
    </location>
</feature>
<dbReference type="AlphaFoldDB" id="A0A6N7M0J1"/>
<comment type="caution">
    <text evidence="6">The sequence shown here is derived from an EMBL/GenBank/DDBJ whole genome shotgun (WGS) entry which is preliminary data.</text>
</comment>
<evidence type="ECO:0000256" key="4">
    <source>
        <dbReference type="PROSITE-ProRule" id="PRU00473"/>
    </source>
</evidence>
<keyword evidence="2 4" id="KW-0472">Membrane</keyword>
<keyword evidence="3" id="KW-0998">Cell outer membrane</keyword>
<dbReference type="EMBL" id="WIRE01000001">
    <property type="protein sequence ID" value="MQX54031.1"/>
    <property type="molecule type" value="Genomic_DNA"/>
</dbReference>
<dbReference type="InterPro" id="IPR027367">
    <property type="entry name" value="Gly-zipper_YMGG"/>
</dbReference>
<dbReference type="PROSITE" id="PS51123">
    <property type="entry name" value="OMPA_2"/>
    <property type="match status" value="1"/>
</dbReference>
<dbReference type="Pfam" id="PF00691">
    <property type="entry name" value="OmpA"/>
    <property type="match status" value="1"/>
</dbReference>
<dbReference type="InterPro" id="IPR036737">
    <property type="entry name" value="OmpA-like_sf"/>
</dbReference>
<evidence type="ECO:0000256" key="2">
    <source>
        <dbReference type="ARBA" id="ARBA00023136"/>
    </source>
</evidence>
<sequence length="221" mass="22978">MKRFAGSLVLASAVAITGCSTINPYTGEKQTSKATSGAAIGAVAGALIGIATSDSAKERKERALKGAGIGAVTGGGVGYYMDVQEAKLRQKMEGAGVSVTRDGDNIILNMPGNLTFDTDSSTVKPSFSPVLDAVAEVLKEYKSTMIQVAGHTDSTGGDRYNLLLSQQRAQAVANKLGGFGVEQVRMDVVGFGETQPIASNGTASGREQNRRVELTLIPFTE</sequence>
<evidence type="ECO:0000256" key="1">
    <source>
        <dbReference type="ARBA" id="ARBA00004442"/>
    </source>
</evidence>
<dbReference type="Pfam" id="PF13441">
    <property type="entry name" value="Gly-zipper_YMGG"/>
    <property type="match status" value="1"/>
</dbReference>
<protein>
    <submittedName>
        <fullName evidence="6">OmpA family protein</fullName>
    </submittedName>
</protein>
<dbReference type="Gene3D" id="3.30.1330.60">
    <property type="entry name" value="OmpA-like domain"/>
    <property type="match status" value="1"/>
</dbReference>
<dbReference type="InterPro" id="IPR006665">
    <property type="entry name" value="OmpA-like"/>
</dbReference>
<dbReference type="PRINTS" id="PR01023">
    <property type="entry name" value="NAFLGMOTY"/>
</dbReference>
<dbReference type="CDD" id="cd07185">
    <property type="entry name" value="OmpA_C-like"/>
    <property type="match status" value="1"/>
</dbReference>
<comment type="subcellular location">
    <subcellularLocation>
        <location evidence="1">Cell outer membrane</location>
    </subcellularLocation>
</comment>
<evidence type="ECO:0000256" key="3">
    <source>
        <dbReference type="ARBA" id="ARBA00023237"/>
    </source>
</evidence>
<dbReference type="RefSeq" id="WP_153501356.1">
    <property type="nucleotide sequence ID" value="NZ_JBMZXE010000010.1"/>
</dbReference>
<dbReference type="InterPro" id="IPR050330">
    <property type="entry name" value="Bact_OuterMem_StrucFunc"/>
</dbReference>
<reference evidence="6 7" key="1">
    <citation type="submission" date="2019-10" db="EMBL/GenBank/DDBJ databases">
        <title>Alcanivorax sp.PA15-N-34 draft genome sequence.</title>
        <authorList>
            <person name="Liao X."/>
            <person name="Shao Z."/>
        </authorList>
    </citation>
    <scope>NUCLEOTIDE SEQUENCE [LARGE SCALE GENOMIC DNA]</scope>
    <source>
        <strain evidence="6 7">PA15-N-34</strain>
    </source>
</reference>
<organism evidence="6 7">
    <name type="scientific">Alcanivorax sediminis</name>
    <dbReference type="NCBI Taxonomy" id="2663008"/>
    <lineage>
        <taxon>Bacteria</taxon>
        <taxon>Pseudomonadati</taxon>
        <taxon>Pseudomonadota</taxon>
        <taxon>Gammaproteobacteria</taxon>
        <taxon>Oceanospirillales</taxon>
        <taxon>Alcanivoracaceae</taxon>
        <taxon>Alcanivorax</taxon>
    </lineage>
</organism>
<dbReference type="SUPFAM" id="SSF103088">
    <property type="entry name" value="OmpA-like"/>
    <property type="match status" value="1"/>
</dbReference>
<dbReference type="PROSITE" id="PS51257">
    <property type="entry name" value="PROKAR_LIPOPROTEIN"/>
    <property type="match status" value="1"/>
</dbReference>
<dbReference type="InterPro" id="IPR006664">
    <property type="entry name" value="OMP_bac"/>
</dbReference>
<dbReference type="PROSITE" id="PS01068">
    <property type="entry name" value="OMPA_1"/>
    <property type="match status" value="1"/>
</dbReference>
<evidence type="ECO:0000259" key="5">
    <source>
        <dbReference type="PROSITE" id="PS51123"/>
    </source>
</evidence>
<dbReference type="GO" id="GO:0009279">
    <property type="term" value="C:cell outer membrane"/>
    <property type="evidence" value="ECO:0007669"/>
    <property type="project" value="UniProtKB-SubCell"/>
</dbReference>
<keyword evidence="7" id="KW-1185">Reference proteome</keyword>
<accession>A0A6N7M0J1</accession>
<dbReference type="Proteomes" id="UP000469421">
    <property type="component" value="Unassembled WGS sequence"/>
</dbReference>
<dbReference type="PANTHER" id="PTHR30329:SF21">
    <property type="entry name" value="LIPOPROTEIN YIAD-RELATED"/>
    <property type="match status" value="1"/>
</dbReference>
<evidence type="ECO:0000313" key="6">
    <source>
        <dbReference type="EMBL" id="MQX54031.1"/>
    </source>
</evidence>
<evidence type="ECO:0000313" key="7">
    <source>
        <dbReference type="Proteomes" id="UP000469421"/>
    </source>
</evidence>